<keyword evidence="1" id="KW-0472">Membrane</keyword>
<organism evidence="2">
    <name type="scientific">Simian immunodeficiency virus</name>
    <name type="common">SIV</name>
    <dbReference type="NCBI Taxonomy" id="11723"/>
    <lineage>
        <taxon>Viruses</taxon>
        <taxon>Riboviria</taxon>
        <taxon>Pararnavirae</taxon>
        <taxon>Artverviricota</taxon>
        <taxon>Revtraviricetes</taxon>
        <taxon>Ortervirales</taxon>
        <taxon>Retroviridae</taxon>
        <taxon>Orthoretrovirinae</taxon>
        <taxon>Lentivirus</taxon>
        <taxon>Lentivirus simimdef</taxon>
    </lineage>
</organism>
<evidence type="ECO:0000256" key="1">
    <source>
        <dbReference type="SAM" id="Phobius"/>
    </source>
</evidence>
<accession>J7FCU0</accession>
<proteinExistence type="predicted"/>
<organismHost>
    <name type="scientific">Cercopithecidae</name>
    <name type="common">Old World monkeys</name>
    <dbReference type="NCBI Taxonomy" id="9527"/>
</organismHost>
<gene>
    <name evidence="2" type="primary">vpu</name>
</gene>
<sequence>MQISDSDLICVLIISLIAVILCILIIVAGVIAIRRRERREQQLFERFLKRLSVDSGISEDEEHEIYPDEWARLYLLNQ</sequence>
<dbReference type="EMBL" id="JQ866041">
    <property type="protein sequence ID" value="AFM85368.1"/>
    <property type="molecule type" value="Genomic_RNA"/>
</dbReference>
<name>J7FCU0_SIV</name>
<reference evidence="2" key="1">
    <citation type="journal article" date="2012" name="J. Virol.">
        <title>Eastern chimpanzees, but not bonobos, represent a simian immunodeficiency virus reservoir.</title>
        <authorList>
            <person name="Li Y."/>
            <person name="Ndjango J.B."/>
            <person name="Learn G.H."/>
            <person name="Ramirez M.A."/>
            <person name="Keele B.F."/>
            <person name="Bibollet-Ruche F."/>
            <person name="Liu W."/>
            <person name="Easlick J.L."/>
            <person name="Decker J.M."/>
            <person name="Rudicell R.S."/>
            <person name="Inogwabini B.I."/>
            <person name="Ahuka-Mundeke S."/>
            <person name="Leendertz F.H."/>
            <person name="Reynolds V."/>
            <person name="Muller M.N."/>
            <person name="Chancellor R.L."/>
            <person name="Rundus A.S."/>
            <person name="Simmons N."/>
            <person name="Worobey M."/>
            <person name="Shaw G.M."/>
            <person name="Peeters M."/>
            <person name="Sharp P.M."/>
            <person name="Hahn B.H."/>
        </authorList>
    </citation>
    <scope>NUCLEOTIDE SEQUENCE</scope>
    <source>
        <strain evidence="2">KA2222</strain>
    </source>
</reference>
<keyword evidence="1" id="KW-0812">Transmembrane</keyword>
<protein>
    <submittedName>
        <fullName evidence="2">Vpu protein</fullName>
    </submittedName>
</protein>
<keyword evidence="1" id="KW-1133">Transmembrane helix</keyword>
<feature type="transmembrane region" description="Helical" evidence="1">
    <location>
        <begin position="12"/>
        <end position="33"/>
    </location>
</feature>
<evidence type="ECO:0000313" key="2">
    <source>
        <dbReference type="EMBL" id="AFM85368.1"/>
    </source>
</evidence>
<organismHost>
    <name type="scientific">Pan troglodytes</name>
    <name type="common">Chimpanzee</name>
    <dbReference type="NCBI Taxonomy" id="9598"/>
</organismHost>